<reference evidence="1 2" key="1">
    <citation type="submission" date="2014-09" db="EMBL/GenBank/DDBJ databases">
        <title>Genome sequence of Flavobacterium aquidurense RC62.</title>
        <authorList>
            <person name="Kim J.F."/>
            <person name="Kwak M.-J."/>
        </authorList>
    </citation>
    <scope>NUCLEOTIDE SEQUENCE [LARGE SCALE GENOMIC DNA]</scope>
    <source>
        <strain evidence="1 2">RC62</strain>
    </source>
</reference>
<name>A0A0Q0Y2S0_9FLAO</name>
<comment type="caution">
    <text evidence="1">The sequence shown here is derived from an EMBL/GenBank/DDBJ whole genome shotgun (WGS) entry which is preliminary data.</text>
</comment>
<gene>
    <name evidence="1" type="ORF">RC62_3210</name>
</gene>
<dbReference type="EMBL" id="JRLF01000004">
    <property type="protein sequence ID" value="KQB43043.1"/>
    <property type="molecule type" value="Genomic_DNA"/>
</dbReference>
<organism evidence="1 2">
    <name type="scientific">Flavobacterium aquidurense</name>
    <dbReference type="NCBI Taxonomy" id="362413"/>
    <lineage>
        <taxon>Bacteria</taxon>
        <taxon>Pseudomonadati</taxon>
        <taxon>Bacteroidota</taxon>
        <taxon>Flavobacteriia</taxon>
        <taxon>Flavobacteriales</taxon>
        <taxon>Flavobacteriaceae</taxon>
        <taxon>Flavobacterium</taxon>
    </lineage>
</organism>
<accession>A0A0Q0Y2S0</accession>
<evidence type="ECO:0000313" key="2">
    <source>
        <dbReference type="Proteomes" id="UP000050443"/>
    </source>
</evidence>
<dbReference type="AlphaFoldDB" id="A0A0Q0Y2S0"/>
<proteinExistence type="predicted"/>
<dbReference type="STRING" id="362413.RC62_3210"/>
<dbReference type="Proteomes" id="UP000050443">
    <property type="component" value="Unassembled WGS sequence"/>
</dbReference>
<protein>
    <submittedName>
        <fullName evidence="1">Uncharacterized protein</fullName>
    </submittedName>
</protein>
<sequence length="39" mass="4581">MSSESFINNIFAKIKKSKAKNEEKATKIQLIEFHLFGYF</sequence>
<evidence type="ECO:0000313" key="1">
    <source>
        <dbReference type="EMBL" id="KQB43043.1"/>
    </source>
</evidence>